<dbReference type="AlphaFoldDB" id="A0A8T5VNG3"/>
<evidence type="ECO:0000313" key="1">
    <source>
        <dbReference type="EMBL" id="UPT88418.1"/>
    </source>
</evidence>
<sequence length="182" mass="20726">MPTLSGLPFDNLVRAMSNMARYIQDNADPADVTSQQVTGDLTAFSMLQPQLVDLVDQHFEWQWVDKELAGAANLFYDKQGPAAKMPKKKWPQFKARFIQLCDKHPQDGWSKELKDRLLLWEQTTLSSPPTSDEVEASESAFDEFHSASEMRFFEVDDELNALCSRLTELAMPLNSLLSVIKR</sequence>
<accession>A0A8T5VNG3</accession>
<reference evidence="1" key="1">
    <citation type="journal article" date="2017" name="Syst. Appl. Microbiol.">
        <title>Soybeans inoculated with root zone soils of Canadian native legumes harbour diverse and novel Bradyrhizobium spp. that possess agricultural potential.</title>
        <authorList>
            <person name="Bromfield E.S.P."/>
            <person name="Cloutier S."/>
            <person name="Tambong J.T."/>
            <person name="Tran Thi T.V."/>
        </authorList>
    </citation>
    <scope>NUCLEOTIDE SEQUENCE</scope>
    <source>
        <strain evidence="1">1S5</strain>
    </source>
</reference>
<dbReference type="RefSeq" id="WP_166104900.1">
    <property type="nucleotide sequence ID" value="NZ_CP096255.1"/>
</dbReference>
<dbReference type="Proteomes" id="UP000551709">
    <property type="component" value="Chromosome"/>
</dbReference>
<proteinExistence type="predicted"/>
<evidence type="ECO:0000313" key="2">
    <source>
        <dbReference type="Proteomes" id="UP000551709"/>
    </source>
</evidence>
<name>A0A8T5VNG3_9BRAD</name>
<organism evidence="1 2">
    <name type="scientific">Bradyrhizobium barranii subsp. apii</name>
    <dbReference type="NCBI Taxonomy" id="2819348"/>
    <lineage>
        <taxon>Bacteria</taxon>
        <taxon>Pseudomonadati</taxon>
        <taxon>Pseudomonadota</taxon>
        <taxon>Alphaproteobacteria</taxon>
        <taxon>Hyphomicrobiales</taxon>
        <taxon>Nitrobacteraceae</taxon>
        <taxon>Bradyrhizobium</taxon>
        <taxon>Bradyrhizobium barranii</taxon>
    </lineage>
</organism>
<protein>
    <submittedName>
        <fullName evidence="1">Uncharacterized protein</fullName>
    </submittedName>
</protein>
<gene>
    <name evidence="1" type="ORF">HAP41_0000004595</name>
</gene>
<reference evidence="1" key="2">
    <citation type="submission" date="2022-04" db="EMBL/GenBank/DDBJ databases">
        <authorList>
            <person name="Bromfield E.S.P."/>
            <person name="Cloutier S."/>
        </authorList>
    </citation>
    <scope>NUCLEOTIDE SEQUENCE</scope>
    <source>
        <strain evidence="1">1S5</strain>
    </source>
</reference>
<dbReference type="EMBL" id="CP096255">
    <property type="protein sequence ID" value="UPT88418.1"/>
    <property type="molecule type" value="Genomic_DNA"/>
</dbReference>